<name>A0A5J6VKJ3_9VIRU</name>
<dbReference type="EMBL" id="MN448287">
    <property type="protein sequence ID" value="QFG74413.1"/>
    <property type="molecule type" value="Genomic_DNA"/>
</dbReference>
<accession>A0A5J6VKJ3</accession>
<protein>
    <submittedName>
        <fullName evidence="1">Uncharacterized protein</fullName>
    </submittedName>
</protein>
<sequence length="94" mass="11002">MLTTQYFDKKKLVGFIKIDHPIFIKPNTHRIFVGYKMNRIVVCKINYGIIIGSKNKCKLGLRLFRITDNIKVVPIEFNKMDSKDIGIYNKIINL</sequence>
<evidence type="ECO:0000313" key="1">
    <source>
        <dbReference type="EMBL" id="QFG74413.1"/>
    </source>
</evidence>
<reference evidence="1" key="1">
    <citation type="journal article" date="2019" name="Philos. Trans. R. Soc. Lond., B, Biol. Sci.">
        <title>Targeted metagenomic recovery of four divergent viruses reveals shared and distinctive characteristics of giant viruses of marine eukaryotes.</title>
        <authorList>
            <person name="Needham D.M."/>
            <person name="Poirier C."/>
            <person name="Hehenberger E."/>
            <person name="Jimenez V."/>
            <person name="Swalwell J.E."/>
            <person name="Santoro A.E."/>
            <person name="Worden A.Z."/>
        </authorList>
    </citation>
    <scope>NUCLEOTIDE SEQUENCE</scope>
    <source>
        <strain evidence="1">MPacV-611</strain>
    </source>
</reference>
<proteinExistence type="predicted"/>
<organism evidence="1">
    <name type="scientific">Megaviridae environmental sample</name>
    <dbReference type="NCBI Taxonomy" id="1737588"/>
    <lineage>
        <taxon>Viruses</taxon>
        <taxon>Varidnaviria</taxon>
        <taxon>Bamfordvirae</taxon>
        <taxon>Nucleocytoviricota</taxon>
        <taxon>Megaviricetes</taxon>
        <taxon>Imitervirales</taxon>
        <taxon>Mimiviridae</taxon>
        <taxon>environmental samples</taxon>
    </lineage>
</organism>